<dbReference type="Pfam" id="PF19402">
    <property type="entry name" value="RamS"/>
    <property type="match status" value="1"/>
</dbReference>
<gene>
    <name evidence="1" type="ORF">ACIGXA_39555</name>
</gene>
<evidence type="ECO:0000313" key="2">
    <source>
        <dbReference type="Proteomes" id="UP001614394"/>
    </source>
</evidence>
<accession>A0ABW8CJI4</accession>
<evidence type="ECO:0000313" key="1">
    <source>
        <dbReference type="EMBL" id="MFI9106612.1"/>
    </source>
</evidence>
<sequence>MALLDLQSLEIPQGHGGGGGGGGGDLSTASLLLCDTNSHGSVLLCL</sequence>
<dbReference type="NCBIfam" id="NF033212">
    <property type="entry name" value="SapB_AmfS_lanti"/>
    <property type="match status" value="1"/>
</dbReference>
<keyword evidence="2" id="KW-1185">Reference proteome</keyword>
<organism evidence="1 2">
    <name type="scientific">Streptomyces fildesensis</name>
    <dbReference type="NCBI Taxonomy" id="375757"/>
    <lineage>
        <taxon>Bacteria</taxon>
        <taxon>Bacillati</taxon>
        <taxon>Actinomycetota</taxon>
        <taxon>Actinomycetes</taxon>
        <taxon>Kitasatosporales</taxon>
        <taxon>Streptomycetaceae</taxon>
        <taxon>Streptomyces</taxon>
    </lineage>
</organism>
<protein>
    <submittedName>
        <fullName evidence="1">SapB/AmfS family lanthipeptide</fullName>
    </submittedName>
</protein>
<proteinExistence type="predicted"/>
<dbReference type="InterPro" id="IPR045825">
    <property type="entry name" value="RamS"/>
</dbReference>
<dbReference type="Proteomes" id="UP001614394">
    <property type="component" value="Unassembled WGS sequence"/>
</dbReference>
<dbReference type="RefSeq" id="WP_250975711.1">
    <property type="nucleotide sequence ID" value="NZ_JBITYG010000020.1"/>
</dbReference>
<name>A0ABW8CJI4_9ACTN</name>
<reference evidence="1 2" key="1">
    <citation type="submission" date="2024-10" db="EMBL/GenBank/DDBJ databases">
        <title>The Natural Products Discovery Center: Release of the First 8490 Sequenced Strains for Exploring Actinobacteria Biosynthetic Diversity.</title>
        <authorList>
            <person name="Kalkreuter E."/>
            <person name="Kautsar S.A."/>
            <person name="Yang D."/>
            <person name="Bader C.D."/>
            <person name="Teijaro C.N."/>
            <person name="Fluegel L."/>
            <person name="Davis C.M."/>
            <person name="Simpson J.R."/>
            <person name="Lauterbach L."/>
            <person name="Steele A.D."/>
            <person name="Gui C."/>
            <person name="Meng S."/>
            <person name="Li G."/>
            <person name="Viehrig K."/>
            <person name="Ye F."/>
            <person name="Su P."/>
            <person name="Kiefer A.F."/>
            <person name="Nichols A."/>
            <person name="Cepeda A.J."/>
            <person name="Yan W."/>
            <person name="Fan B."/>
            <person name="Jiang Y."/>
            <person name="Adhikari A."/>
            <person name="Zheng C.-J."/>
            <person name="Schuster L."/>
            <person name="Cowan T.M."/>
            <person name="Smanski M.J."/>
            <person name="Chevrette M.G."/>
            <person name="De Carvalho L.P.S."/>
            <person name="Shen B."/>
        </authorList>
    </citation>
    <scope>NUCLEOTIDE SEQUENCE [LARGE SCALE GENOMIC DNA]</scope>
    <source>
        <strain evidence="1 2">NPDC053399</strain>
    </source>
</reference>
<comment type="caution">
    <text evidence="1">The sequence shown here is derived from an EMBL/GenBank/DDBJ whole genome shotgun (WGS) entry which is preliminary data.</text>
</comment>
<dbReference type="EMBL" id="JBITYG010000020">
    <property type="protein sequence ID" value="MFI9106612.1"/>
    <property type="molecule type" value="Genomic_DNA"/>
</dbReference>